<proteinExistence type="predicted"/>
<gene>
    <name evidence="2" type="ORF">BKD09_19475</name>
</gene>
<keyword evidence="1" id="KW-0472">Membrane</keyword>
<sequence length="67" mass="7428">MIKKFSLTSRVQHAVICSAAMAADVGLSLLVVFGLFGELIEKRMYANCVRVYQQSPLCLAEDLPKRP</sequence>
<dbReference type="AlphaFoldDB" id="A0A1L3FB33"/>
<evidence type="ECO:0000256" key="1">
    <source>
        <dbReference type="SAM" id="Phobius"/>
    </source>
</evidence>
<accession>A0A1L3FB33</accession>
<keyword evidence="1" id="KW-1133">Transmembrane helix</keyword>
<protein>
    <submittedName>
        <fullName evidence="2">Uncharacterized protein</fullName>
    </submittedName>
</protein>
<evidence type="ECO:0000313" key="3">
    <source>
        <dbReference type="Proteomes" id="UP000181962"/>
    </source>
</evidence>
<name>A0A1L3FB33_BRAJP</name>
<dbReference type="EMBL" id="CP017637">
    <property type="protein sequence ID" value="APG10511.1"/>
    <property type="molecule type" value="Genomic_DNA"/>
</dbReference>
<feature type="transmembrane region" description="Helical" evidence="1">
    <location>
        <begin position="12"/>
        <end position="36"/>
    </location>
</feature>
<organism evidence="2 3">
    <name type="scientific">Bradyrhizobium japonicum</name>
    <dbReference type="NCBI Taxonomy" id="375"/>
    <lineage>
        <taxon>Bacteria</taxon>
        <taxon>Pseudomonadati</taxon>
        <taxon>Pseudomonadota</taxon>
        <taxon>Alphaproteobacteria</taxon>
        <taxon>Hyphomicrobiales</taxon>
        <taxon>Nitrobacteraceae</taxon>
        <taxon>Bradyrhizobium</taxon>
    </lineage>
</organism>
<keyword evidence="1" id="KW-0812">Transmembrane</keyword>
<reference evidence="2 3" key="1">
    <citation type="submission" date="2016-11" db="EMBL/GenBank/DDBJ databases">
        <title>Complete Genome Sequence of Bradyrhizobium sp. strain J5, an isolated from soybean nodule in Hokkaido.</title>
        <authorList>
            <person name="Kanehara K."/>
        </authorList>
    </citation>
    <scope>NUCLEOTIDE SEQUENCE [LARGE SCALE GENOMIC DNA]</scope>
    <source>
        <strain evidence="2 3">J5</strain>
    </source>
</reference>
<evidence type="ECO:0000313" key="2">
    <source>
        <dbReference type="EMBL" id="APG10511.1"/>
    </source>
</evidence>
<dbReference type="Proteomes" id="UP000181962">
    <property type="component" value="Chromosome"/>
</dbReference>